<feature type="repeat" description="TPR" evidence="3">
    <location>
        <begin position="176"/>
        <end position="209"/>
    </location>
</feature>
<comment type="caution">
    <text evidence="5">The sequence shown here is derived from an EMBL/GenBank/DDBJ whole genome shotgun (WGS) entry which is preliminary data.</text>
</comment>
<reference evidence="5 6" key="1">
    <citation type="journal article" date="2017" name="Int. J. Syst. Evol. Microbiol.">
        <title>Bacillus notoginsengisoli sp. nov., a novel bacterium isolated from the rhizosphere of Panax notoginseng.</title>
        <authorList>
            <person name="Zhang M.Y."/>
            <person name="Cheng J."/>
            <person name="Cai Y."/>
            <person name="Zhang T.Y."/>
            <person name="Wu Y.Y."/>
            <person name="Manikprabhu D."/>
            <person name="Li W.J."/>
            <person name="Zhang Y.X."/>
        </authorList>
    </citation>
    <scope>NUCLEOTIDE SEQUENCE [LARGE SCALE GENOMIC DNA]</scope>
    <source>
        <strain evidence="5 6">JCM 30743</strain>
    </source>
</reference>
<dbReference type="PANTHER" id="PTHR44186">
    <property type="match status" value="1"/>
</dbReference>
<dbReference type="PANTHER" id="PTHR44186:SF1">
    <property type="entry name" value="BARDET-BIEDL SYNDROME 4 PROTEIN"/>
    <property type="match status" value="1"/>
</dbReference>
<evidence type="ECO:0000313" key="6">
    <source>
        <dbReference type="Proteomes" id="UP000284416"/>
    </source>
</evidence>
<dbReference type="EMBL" id="QWEG01000018">
    <property type="protein sequence ID" value="RHW32826.1"/>
    <property type="molecule type" value="Genomic_DNA"/>
</dbReference>
<keyword evidence="2 3" id="KW-0802">TPR repeat</keyword>
<dbReference type="SUPFAM" id="SSF48452">
    <property type="entry name" value="TPR-like"/>
    <property type="match status" value="1"/>
</dbReference>
<evidence type="ECO:0000313" key="5">
    <source>
        <dbReference type="EMBL" id="RHW32826.1"/>
    </source>
</evidence>
<dbReference type="Proteomes" id="UP000284416">
    <property type="component" value="Unassembled WGS sequence"/>
</dbReference>
<evidence type="ECO:0000256" key="1">
    <source>
        <dbReference type="ARBA" id="ARBA00022737"/>
    </source>
</evidence>
<dbReference type="InterPro" id="IPR011990">
    <property type="entry name" value="TPR-like_helical_dom_sf"/>
</dbReference>
<dbReference type="AlphaFoldDB" id="A0A417YIE1"/>
<evidence type="ECO:0000256" key="3">
    <source>
        <dbReference type="PROSITE-ProRule" id="PRU00339"/>
    </source>
</evidence>
<organism evidence="5 6">
    <name type="scientific">Neobacillus notoginsengisoli</name>
    <dbReference type="NCBI Taxonomy" id="1578198"/>
    <lineage>
        <taxon>Bacteria</taxon>
        <taxon>Bacillati</taxon>
        <taxon>Bacillota</taxon>
        <taxon>Bacilli</taxon>
        <taxon>Bacillales</taxon>
        <taxon>Bacillaceae</taxon>
        <taxon>Neobacillus</taxon>
    </lineage>
</organism>
<dbReference type="InterPro" id="IPR019734">
    <property type="entry name" value="TPR_rpt"/>
</dbReference>
<dbReference type="Pfam" id="PF13181">
    <property type="entry name" value="TPR_8"/>
    <property type="match status" value="2"/>
</dbReference>
<dbReference type="PROSITE" id="PS50005">
    <property type="entry name" value="TPR"/>
    <property type="match status" value="2"/>
</dbReference>
<protein>
    <submittedName>
        <fullName evidence="5">Uncharacterized protein</fullName>
    </submittedName>
</protein>
<evidence type="ECO:0000256" key="4">
    <source>
        <dbReference type="SAM" id="Phobius"/>
    </source>
</evidence>
<name>A0A417YIE1_9BACI</name>
<keyword evidence="1" id="KW-0677">Repeat</keyword>
<dbReference type="Gene3D" id="1.25.40.10">
    <property type="entry name" value="Tetratricopeptide repeat domain"/>
    <property type="match status" value="1"/>
</dbReference>
<keyword evidence="4" id="KW-0812">Transmembrane</keyword>
<dbReference type="OrthoDB" id="2465982at2"/>
<keyword evidence="6" id="KW-1185">Reference proteome</keyword>
<dbReference type="Pfam" id="PF13432">
    <property type="entry name" value="TPR_16"/>
    <property type="match status" value="1"/>
</dbReference>
<gene>
    <name evidence="5" type="ORF">D1B31_20995</name>
</gene>
<feature type="transmembrane region" description="Helical" evidence="4">
    <location>
        <begin position="236"/>
        <end position="256"/>
    </location>
</feature>
<keyword evidence="4" id="KW-0472">Membrane</keyword>
<sequence length="291" mass="33730">MTIQENHNDEAVIAHYFTIGRFEAAAPLIEKWLRQDPQNATAFYQMAVVEFSRGHFQESRDLCRQALRFGYDETTGYHFIGSAYQHEGRFTEAEEAFLAAYEKDPLDGELIASYGSLMLEAGHDKKAFALLERARELEPYSQRVNQLLLDFYFAKADKNMQQEYIRNVMETSADEVQNLTNMAMFHVLKGDLKEARECYRQAFLLNPEDRNILALLEYYDTVSHPLFAPHRLMGKIGGPAVVWLGFIIIGLLLNALHLYIQLFIFAGLYILFAIYTWITHLLYKWFAKGRL</sequence>
<accession>A0A417YIE1</accession>
<proteinExistence type="predicted"/>
<feature type="transmembrane region" description="Helical" evidence="4">
    <location>
        <begin position="262"/>
        <end position="283"/>
    </location>
</feature>
<dbReference type="RefSeq" id="WP_118924135.1">
    <property type="nucleotide sequence ID" value="NZ_QWEG01000018.1"/>
</dbReference>
<feature type="repeat" description="TPR" evidence="3">
    <location>
        <begin position="74"/>
        <end position="107"/>
    </location>
</feature>
<keyword evidence="4" id="KW-1133">Transmembrane helix</keyword>
<evidence type="ECO:0000256" key="2">
    <source>
        <dbReference type="ARBA" id="ARBA00022803"/>
    </source>
</evidence>
<dbReference type="SMART" id="SM00028">
    <property type="entry name" value="TPR"/>
    <property type="match status" value="3"/>
</dbReference>